<organism evidence="7 8">
    <name type="scientific">Blepharisma stoltei</name>
    <dbReference type="NCBI Taxonomy" id="1481888"/>
    <lineage>
        <taxon>Eukaryota</taxon>
        <taxon>Sar</taxon>
        <taxon>Alveolata</taxon>
        <taxon>Ciliophora</taxon>
        <taxon>Postciliodesmatophora</taxon>
        <taxon>Heterotrichea</taxon>
        <taxon>Heterotrichida</taxon>
        <taxon>Blepharismidae</taxon>
        <taxon>Blepharisma</taxon>
    </lineage>
</organism>
<dbReference type="EMBL" id="CAJZBQ010000021">
    <property type="protein sequence ID" value="CAG9319101.1"/>
    <property type="molecule type" value="Genomic_DNA"/>
</dbReference>
<dbReference type="GO" id="GO:0004930">
    <property type="term" value="F:G protein-coupled receptor activity"/>
    <property type="evidence" value="ECO:0007669"/>
    <property type="project" value="InterPro"/>
</dbReference>
<dbReference type="InterPro" id="IPR000068">
    <property type="entry name" value="GPCR_3_Ca_sens_rcpt-rel"/>
</dbReference>
<dbReference type="Proteomes" id="UP001162131">
    <property type="component" value="Unassembled WGS sequence"/>
</dbReference>
<reference evidence="7" key="1">
    <citation type="submission" date="2021-09" db="EMBL/GenBank/DDBJ databases">
        <authorList>
            <consortium name="AG Swart"/>
            <person name="Singh M."/>
            <person name="Singh A."/>
            <person name="Seah K."/>
            <person name="Emmerich C."/>
        </authorList>
    </citation>
    <scope>NUCLEOTIDE SEQUENCE</scope>
    <source>
        <strain evidence="7">ATCC30299</strain>
    </source>
</reference>
<dbReference type="PANTHER" id="PTHR24061">
    <property type="entry name" value="CALCIUM-SENSING RECEPTOR-RELATED"/>
    <property type="match status" value="1"/>
</dbReference>
<keyword evidence="2 5" id="KW-0812">Transmembrane</keyword>
<evidence type="ECO:0000313" key="8">
    <source>
        <dbReference type="Proteomes" id="UP001162131"/>
    </source>
</evidence>
<dbReference type="AlphaFoldDB" id="A0AAU9ITZ3"/>
<accession>A0AAU9ITZ3</accession>
<feature type="transmembrane region" description="Helical" evidence="5">
    <location>
        <begin position="899"/>
        <end position="921"/>
    </location>
</feature>
<feature type="domain" description="Receptor ligand binding region" evidence="6">
    <location>
        <begin position="362"/>
        <end position="695"/>
    </location>
</feature>
<evidence type="ECO:0000256" key="4">
    <source>
        <dbReference type="ARBA" id="ARBA00023136"/>
    </source>
</evidence>
<feature type="transmembrane region" description="Helical" evidence="5">
    <location>
        <begin position="950"/>
        <end position="973"/>
    </location>
</feature>
<feature type="transmembrane region" description="Helical" evidence="5">
    <location>
        <begin position="1012"/>
        <end position="1030"/>
    </location>
</feature>
<gene>
    <name evidence="7" type="ORF">BSTOLATCC_MIC22451</name>
</gene>
<dbReference type="Pfam" id="PF01094">
    <property type="entry name" value="ANF_receptor"/>
    <property type="match status" value="1"/>
</dbReference>
<dbReference type="GO" id="GO:0005886">
    <property type="term" value="C:plasma membrane"/>
    <property type="evidence" value="ECO:0007669"/>
    <property type="project" value="TreeGrafter"/>
</dbReference>
<evidence type="ECO:0000313" key="7">
    <source>
        <dbReference type="EMBL" id="CAG9319101.1"/>
    </source>
</evidence>
<keyword evidence="8" id="KW-1185">Reference proteome</keyword>
<comment type="caution">
    <text evidence="7">The sequence shown here is derived from an EMBL/GenBank/DDBJ whole genome shotgun (WGS) entry which is preliminary data.</text>
</comment>
<dbReference type="InterPro" id="IPR001828">
    <property type="entry name" value="ANF_lig-bd_rcpt"/>
</dbReference>
<evidence type="ECO:0000256" key="5">
    <source>
        <dbReference type="SAM" id="Phobius"/>
    </source>
</evidence>
<dbReference type="InterPro" id="IPR028082">
    <property type="entry name" value="Peripla_BP_I"/>
</dbReference>
<proteinExistence type="predicted"/>
<dbReference type="PANTHER" id="PTHR24061:SF422">
    <property type="entry name" value="G-PROTEIN COUPLED RECEPTORS FAMILY 3 PROFILE DOMAIN-CONTAINING PROTEIN"/>
    <property type="match status" value="1"/>
</dbReference>
<feature type="transmembrane region" description="Helical" evidence="5">
    <location>
        <begin position="1070"/>
        <end position="1089"/>
    </location>
</feature>
<feature type="transmembrane region" description="Helical" evidence="5">
    <location>
        <begin position="985"/>
        <end position="1006"/>
    </location>
</feature>
<name>A0AAU9ITZ3_9CILI</name>
<keyword evidence="4 5" id="KW-0472">Membrane</keyword>
<dbReference type="SUPFAM" id="SSF53822">
    <property type="entry name" value="Periplasmic binding protein-like I"/>
    <property type="match status" value="1"/>
</dbReference>
<keyword evidence="3 5" id="KW-1133">Transmembrane helix</keyword>
<evidence type="ECO:0000256" key="1">
    <source>
        <dbReference type="ARBA" id="ARBA00004370"/>
    </source>
</evidence>
<comment type="subcellular location">
    <subcellularLocation>
        <location evidence="1">Membrane</location>
    </subcellularLocation>
</comment>
<protein>
    <recommendedName>
        <fullName evidence="6">Receptor ligand binding region domain-containing protein</fullName>
    </recommendedName>
</protein>
<feature type="transmembrane region" description="Helical" evidence="5">
    <location>
        <begin position="6"/>
        <end position="29"/>
    </location>
</feature>
<sequence length="1130" mass="128015">MCLHQSFWNLALLCIISGLSASLEIIVAYSHDRDLISDAYNETSILQATQSLTSFVDWHPCSIPDLSLCLSNFPNSSILLDLSSELDIQNSISQLCRSYMIIHLVLQSSMKFDDEWTFSVTSTKEKQVQAFTSVLKYLNWTQGVGFINKKNYDIKEIITSYYSSEFNFLTVESETSIEELVYKVVVRQGATVYSILTSATESLEIQNGLKNSKLLTAGNGIILDQESGYQCNIDGSLIVTEFGQELVVSVEEFMKNSIINTISYILSQNSKETRQEIRSILKNSQNNCRFSLVNIQKGERIIVGSILNNSLILEGNLTFPGSSATIPKSTKKILNVSMSAGPSNPNALPALSGVIGAWGTYLAMNEINEGHGLIPNFQLAFFNFDCGSTVYNAKFAYTCYKNDIDKFGLAHIPPFSSSVTLGVIKTFKQLNVAFPVVGCSNTEPSLNVTKDYPMFTRVWFSASYGTSLLSVLVKVMGWQKISILYQNDSWAISKSWYLNPAIEKQGLEIVNPESSWYIPANLDREGLKNYTSLIQTIIDSQARLLILTVQYPMCNFLLEMFYDLGLRKGDLIIFATYLDMLTYIGNNDTYTYKRLELGIPMFRLILSSWVGEIGQRTKQRVIEIHKENPLVYTCPYYDGAYQMAHALDYMINRGQDYTDPYKLEAVIRIQKFVGCTGTIATEPDNNDRIAESYDIEGNGIDSTGSIYTEVIGQLKPFSLQILTIENPIVYPDGTNVKPSDLRNQNSKCPFPDKKIKTFEKGRGLLFGICFFVALITIFITVFIWKKWWNISIEQLKQKEEISVQDTIVGVSIIVEFFQYASMGPDISLLSSIFAKFSDALSLDLDDIIKLENGVFWIVVDITFGGIVLWGVLCAVVLLRLDEKWRVISVFRFLSWLADYLMPILGNLCFIPFISICLDIFLCDQSIGDNFTESFLARDCYYFCWKSEHLVYAILSFLALFLYVPLAIFCRPLWQELQSMLHVKASPVYLMVKTIFQITLIVMNKTIKRSQDIAHGCIFLVALIIYTIFTFKFKPYNYGRFSWWQGLILIGVAWLAFISTISILIKHDFAALLVVLILGWFSIGMVGLYIQKKKYPSFLYRKSAKDTSTLFKFAFNFRKTTAFSKGKIVPD</sequence>
<evidence type="ECO:0000256" key="3">
    <source>
        <dbReference type="ARBA" id="ARBA00022989"/>
    </source>
</evidence>
<evidence type="ECO:0000259" key="6">
    <source>
        <dbReference type="Pfam" id="PF01094"/>
    </source>
</evidence>
<feature type="transmembrane region" description="Helical" evidence="5">
    <location>
        <begin position="854"/>
        <end position="878"/>
    </location>
</feature>
<evidence type="ECO:0000256" key="2">
    <source>
        <dbReference type="ARBA" id="ARBA00022692"/>
    </source>
</evidence>
<dbReference type="Gene3D" id="3.40.50.2300">
    <property type="match status" value="2"/>
</dbReference>
<feature type="transmembrane region" description="Helical" evidence="5">
    <location>
        <begin position="763"/>
        <end position="784"/>
    </location>
</feature>
<feature type="transmembrane region" description="Helical" evidence="5">
    <location>
        <begin position="1042"/>
        <end position="1064"/>
    </location>
</feature>